<keyword evidence="1" id="KW-0472">Membrane</keyword>
<dbReference type="EMBL" id="JACXAI010000006">
    <property type="protein sequence ID" value="MBD1379966.1"/>
    <property type="molecule type" value="Genomic_DNA"/>
</dbReference>
<sequence>MLQSVILSFIALFTGSFAVALSLIHEPNEQLFEEIQQSSNGSLSLFGWIGKMAWSLLYKVAPSRIAFVFKLVFFIIAMLSFITLLFQWL</sequence>
<feature type="transmembrane region" description="Helical" evidence="1">
    <location>
        <begin position="42"/>
        <end position="60"/>
    </location>
</feature>
<evidence type="ECO:0000313" key="2">
    <source>
        <dbReference type="EMBL" id="MBD1379966.1"/>
    </source>
</evidence>
<name>A0A926RWJ3_9BACI</name>
<proteinExistence type="predicted"/>
<protein>
    <submittedName>
        <fullName evidence="2">Uncharacterized protein</fullName>
    </submittedName>
</protein>
<evidence type="ECO:0000313" key="3">
    <source>
        <dbReference type="Proteomes" id="UP000626844"/>
    </source>
</evidence>
<feature type="transmembrane region" description="Helical" evidence="1">
    <location>
        <begin position="67"/>
        <end position="88"/>
    </location>
</feature>
<dbReference type="RefSeq" id="WP_191157095.1">
    <property type="nucleotide sequence ID" value="NZ_JACXAI010000006.1"/>
</dbReference>
<dbReference type="Proteomes" id="UP000626844">
    <property type="component" value="Unassembled WGS sequence"/>
</dbReference>
<organism evidence="2 3">
    <name type="scientific">Metabacillus arenae</name>
    <dbReference type="NCBI Taxonomy" id="2771434"/>
    <lineage>
        <taxon>Bacteria</taxon>
        <taxon>Bacillati</taxon>
        <taxon>Bacillota</taxon>
        <taxon>Bacilli</taxon>
        <taxon>Bacillales</taxon>
        <taxon>Bacillaceae</taxon>
        <taxon>Metabacillus</taxon>
    </lineage>
</organism>
<accession>A0A926RWJ3</accession>
<evidence type="ECO:0000256" key="1">
    <source>
        <dbReference type="SAM" id="Phobius"/>
    </source>
</evidence>
<keyword evidence="1" id="KW-0812">Transmembrane</keyword>
<comment type="caution">
    <text evidence="2">The sequence shown here is derived from an EMBL/GenBank/DDBJ whole genome shotgun (WGS) entry which is preliminary data.</text>
</comment>
<reference evidence="2" key="1">
    <citation type="submission" date="2020-09" db="EMBL/GenBank/DDBJ databases">
        <title>A novel bacterium of genus Bacillus, isolated from South China Sea.</title>
        <authorList>
            <person name="Huang H."/>
            <person name="Mo K."/>
            <person name="Hu Y."/>
        </authorList>
    </citation>
    <scope>NUCLEOTIDE SEQUENCE</scope>
    <source>
        <strain evidence="2">IB182487</strain>
    </source>
</reference>
<keyword evidence="1" id="KW-1133">Transmembrane helix</keyword>
<keyword evidence="3" id="KW-1185">Reference proteome</keyword>
<gene>
    <name evidence="2" type="ORF">IC621_06985</name>
</gene>
<dbReference type="AlphaFoldDB" id="A0A926RWJ3"/>